<name>A0AC35TRI3_9BILA</name>
<accession>A0AC35TRI3</accession>
<proteinExistence type="predicted"/>
<sequence>MTKLKNNNKITDNNINHIELHAALIGMRGSGKSALTVKYISRRFIGNYDPEIEETYCHKESILGESVMVWLMDTVDSYSRDSSRYFAWADIYIVVYDVTSQLSFQYAENLLRQINSHEHSLCSRSHKTLLLGNKTDLER</sequence>
<evidence type="ECO:0000313" key="1">
    <source>
        <dbReference type="Proteomes" id="UP000095286"/>
    </source>
</evidence>
<protein>
    <submittedName>
        <fullName evidence="2">Small monomeric GTPase</fullName>
    </submittedName>
</protein>
<evidence type="ECO:0000313" key="2">
    <source>
        <dbReference type="WBParaSite" id="RSKR_0000337800.1"/>
    </source>
</evidence>
<reference evidence="2" key="1">
    <citation type="submission" date="2016-11" db="UniProtKB">
        <authorList>
            <consortium name="WormBaseParasite"/>
        </authorList>
    </citation>
    <scope>IDENTIFICATION</scope>
    <source>
        <strain evidence="2">KR3021</strain>
    </source>
</reference>
<organism evidence="1 2">
    <name type="scientific">Rhabditophanes sp. KR3021</name>
    <dbReference type="NCBI Taxonomy" id="114890"/>
    <lineage>
        <taxon>Eukaryota</taxon>
        <taxon>Metazoa</taxon>
        <taxon>Ecdysozoa</taxon>
        <taxon>Nematoda</taxon>
        <taxon>Chromadorea</taxon>
        <taxon>Rhabditida</taxon>
        <taxon>Tylenchina</taxon>
        <taxon>Panagrolaimomorpha</taxon>
        <taxon>Strongyloidoidea</taxon>
        <taxon>Alloionematidae</taxon>
        <taxon>Rhabditophanes</taxon>
    </lineage>
</organism>
<dbReference type="WBParaSite" id="RSKR_0000337800.1">
    <property type="protein sequence ID" value="RSKR_0000337800.1"/>
    <property type="gene ID" value="RSKR_0000337800"/>
</dbReference>
<dbReference type="Proteomes" id="UP000095286">
    <property type="component" value="Unplaced"/>
</dbReference>